<keyword evidence="3" id="KW-0687">Ribonucleoprotein</keyword>
<protein>
    <recommendedName>
        <fullName evidence="4">Large ribosomal subunit protein uL24 C-terminal domain-containing protein</fullName>
    </recommendedName>
</protein>
<feature type="domain" description="Large ribosomal subunit protein uL24 C-terminal" evidence="4">
    <location>
        <begin position="12"/>
        <end position="76"/>
    </location>
</feature>
<dbReference type="EMBL" id="CAJOBA010000442">
    <property type="protein sequence ID" value="CAF3532442.1"/>
    <property type="molecule type" value="Genomic_DNA"/>
</dbReference>
<dbReference type="PANTHER" id="PTHR12903">
    <property type="entry name" value="MITOCHONDRIAL RIBOSOMAL PROTEIN L24"/>
    <property type="match status" value="1"/>
</dbReference>
<keyword evidence="2" id="KW-0689">Ribosomal protein</keyword>
<dbReference type="GO" id="GO:0005840">
    <property type="term" value="C:ribosome"/>
    <property type="evidence" value="ECO:0007669"/>
    <property type="project" value="UniProtKB-KW"/>
</dbReference>
<accession>A0A8S2GLC0</accession>
<dbReference type="GO" id="GO:0003735">
    <property type="term" value="F:structural constituent of ribosome"/>
    <property type="evidence" value="ECO:0007669"/>
    <property type="project" value="InterPro"/>
</dbReference>
<dbReference type="InterPro" id="IPR057264">
    <property type="entry name" value="Ribosomal_uL24_C"/>
</dbReference>
<gene>
    <name evidence="5" type="ORF">OVA965_LOCUS2150</name>
    <name evidence="6" type="ORF">TMI583_LOCUS2150</name>
</gene>
<evidence type="ECO:0000256" key="1">
    <source>
        <dbReference type="ARBA" id="ARBA00010618"/>
    </source>
</evidence>
<dbReference type="EMBL" id="CAJNOK010000442">
    <property type="protein sequence ID" value="CAF0753499.1"/>
    <property type="molecule type" value="Genomic_DNA"/>
</dbReference>
<sequence>MPKANLLTIEGVNIIKKHTKPNKENDKGGIVEQEAPLMNHKVALLDPKKKGAITKVKFKTNKDGKKVRVTAKSQTELTGAKK</sequence>
<dbReference type="AlphaFoldDB" id="A0A8S2GLC0"/>
<evidence type="ECO:0000313" key="6">
    <source>
        <dbReference type="EMBL" id="CAF3532442.1"/>
    </source>
</evidence>
<evidence type="ECO:0000256" key="2">
    <source>
        <dbReference type="ARBA" id="ARBA00022980"/>
    </source>
</evidence>
<name>A0A8S2GLC0_9BILA</name>
<dbReference type="Proteomes" id="UP000677228">
    <property type="component" value="Unassembled WGS sequence"/>
</dbReference>
<dbReference type="GO" id="GO:0006412">
    <property type="term" value="P:translation"/>
    <property type="evidence" value="ECO:0007669"/>
    <property type="project" value="InterPro"/>
</dbReference>
<dbReference type="InterPro" id="IPR041988">
    <property type="entry name" value="Ribosomal_uL24_KOW"/>
</dbReference>
<evidence type="ECO:0000313" key="7">
    <source>
        <dbReference type="Proteomes" id="UP000682733"/>
    </source>
</evidence>
<dbReference type="SUPFAM" id="SSF50104">
    <property type="entry name" value="Translation proteins SH3-like domain"/>
    <property type="match status" value="1"/>
</dbReference>
<evidence type="ECO:0000259" key="4">
    <source>
        <dbReference type="Pfam" id="PF17136"/>
    </source>
</evidence>
<organism evidence="6 7">
    <name type="scientific">Didymodactylos carnosus</name>
    <dbReference type="NCBI Taxonomy" id="1234261"/>
    <lineage>
        <taxon>Eukaryota</taxon>
        <taxon>Metazoa</taxon>
        <taxon>Spiralia</taxon>
        <taxon>Gnathifera</taxon>
        <taxon>Rotifera</taxon>
        <taxon>Eurotatoria</taxon>
        <taxon>Bdelloidea</taxon>
        <taxon>Philodinida</taxon>
        <taxon>Philodinidae</taxon>
        <taxon>Didymodactylos</taxon>
    </lineage>
</organism>
<dbReference type="CDD" id="cd06089">
    <property type="entry name" value="KOW_RPL26"/>
    <property type="match status" value="1"/>
</dbReference>
<dbReference type="Gene3D" id="2.30.30.30">
    <property type="match status" value="1"/>
</dbReference>
<dbReference type="InterPro" id="IPR014722">
    <property type="entry name" value="Rib_uL2_dom2"/>
</dbReference>
<dbReference type="Proteomes" id="UP000682733">
    <property type="component" value="Unassembled WGS sequence"/>
</dbReference>
<dbReference type="NCBIfam" id="TIGR01079">
    <property type="entry name" value="rplX_bact"/>
    <property type="match status" value="1"/>
</dbReference>
<dbReference type="InterPro" id="IPR003256">
    <property type="entry name" value="Ribosomal_uL24"/>
</dbReference>
<dbReference type="GO" id="GO:1990904">
    <property type="term" value="C:ribonucleoprotein complex"/>
    <property type="evidence" value="ECO:0007669"/>
    <property type="project" value="UniProtKB-KW"/>
</dbReference>
<proteinExistence type="inferred from homology"/>
<dbReference type="InterPro" id="IPR008991">
    <property type="entry name" value="Translation_prot_SH3-like_sf"/>
</dbReference>
<reference evidence="6" key="1">
    <citation type="submission" date="2021-02" db="EMBL/GenBank/DDBJ databases">
        <authorList>
            <person name="Nowell W R."/>
        </authorList>
    </citation>
    <scope>NUCLEOTIDE SEQUENCE</scope>
</reference>
<comment type="similarity">
    <text evidence="1">Belongs to the universal ribosomal protein uL24 family.</text>
</comment>
<evidence type="ECO:0000313" key="5">
    <source>
        <dbReference type="EMBL" id="CAF0753499.1"/>
    </source>
</evidence>
<comment type="caution">
    <text evidence="6">The sequence shown here is derived from an EMBL/GenBank/DDBJ whole genome shotgun (WGS) entry which is preliminary data.</text>
</comment>
<dbReference type="GO" id="GO:0003723">
    <property type="term" value="F:RNA binding"/>
    <property type="evidence" value="ECO:0007669"/>
    <property type="project" value="InterPro"/>
</dbReference>
<dbReference type="Pfam" id="PF17136">
    <property type="entry name" value="ribosomal_L24"/>
    <property type="match status" value="1"/>
</dbReference>
<evidence type="ECO:0000256" key="3">
    <source>
        <dbReference type="ARBA" id="ARBA00023274"/>
    </source>
</evidence>